<reference evidence="3 4" key="1">
    <citation type="journal article" date="2016" name="Nat. Commun.">
        <title>Thousands of microbial genomes shed light on interconnected biogeochemical processes in an aquifer system.</title>
        <authorList>
            <person name="Anantharaman K."/>
            <person name="Brown C.T."/>
            <person name="Hug L.A."/>
            <person name="Sharon I."/>
            <person name="Castelle C.J."/>
            <person name="Probst A.J."/>
            <person name="Thomas B.C."/>
            <person name="Singh A."/>
            <person name="Wilkins M.J."/>
            <person name="Karaoz U."/>
            <person name="Brodie E.L."/>
            <person name="Williams K.H."/>
            <person name="Hubbard S.S."/>
            <person name="Banfield J.F."/>
        </authorList>
    </citation>
    <scope>NUCLEOTIDE SEQUENCE [LARGE SCALE GENOMIC DNA]</scope>
</reference>
<comment type="caution">
    <text evidence="3">The sequence shown here is derived from an EMBL/GenBank/DDBJ whole genome shotgun (WGS) entry which is preliminary data.</text>
</comment>
<organism evidence="3 4">
    <name type="scientific">Candidatus Kerfeldbacteria bacterium RIFCSPHIGHO2_12_FULL_48_17</name>
    <dbReference type="NCBI Taxonomy" id="1798542"/>
    <lineage>
        <taxon>Bacteria</taxon>
        <taxon>Candidatus Kerfeldiibacteriota</taxon>
    </lineage>
</organism>
<accession>A0A1G2B0D9</accession>
<evidence type="ECO:0000313" key="3">
    <source>
        <dbReference type="EMBL" id="OGY82653.1"/>
    </source>
</evidence>
<dbReference type="Proteomes" id="UP000176952">
    <property type="component" value="Unassembled WGS sequence"/>
</dbReference>
<keyword evidence="2" id="KW-1133">Transmembrane helix</keyword>
<keyword evidence="2" id="KW-0472">Membrane</keyword>
<keyword evidence="1" id="KW-0175">Coiled coil</keyword>
<name>A0A1G2B0D9_9BACT</name>
<protein>
    <submittedName>
        <fullName evidence="3">Uncharacterized protein</fullName>
    </submittedName>
</protein>
<keyword evidence="2" id="KW-0812">Transmembrane</keyword>
<proteinExistence type="predicted"/>
<evidence type="ECO:0000256" key="2">
    <source>
        <dbReference type="SAM" id="Phobius"/>
    </source>
</evidence>
<feature type="transmembrane region" description="Helical" evidence="2">
    <location>
        <begin position="77"/>
        <end position="97"/>
    </location>
</feature>
<feature type="transmembrane region" description="Helical" evidence="2">
    <location>
        <begin position="45"/>
        <end position="65"/>
    </location>
</feature>
<evidence type="ECO:0000313" key="4">
    <source>
        <dbReference type="Proteomes" id="UP000176952"/>
    </source>
</evidence>
<evidence type="ECO:0000256" key="1">
    <source>
        <dbReference type="SAM" id="Coils"/>
    </source>
</evidence>
<sequence>MSNRPLKIFCNQNHNFGSARFEIAHPLTYLEGMKMRNFLKGLKNLLIGGVMFASSLFAGAPAAVAETGECPRDTLPTTMWVLWLAAIGAGVGMYIAYDRKREEVADAENLLELGREEKIELMRQIGRLRRENKMLQAANIGQEELQEYERLLAATRAESEERGGHNEFLRETLAATQEELEKTKELSEARFQQAEMALDNFSKVEENYEKLYAGYQKLATENRNVTQQLRATLTNSVVKIADKNEAAAEFEEKISELEETVLFLEEQIDKLVGKNSKLFGEKQELEGKIVFFSSEITRLSQSNGQPDKNQQQLQIIDLRDDLHDRQKAVVNR</sequence>
<dbReference type="EMBL" id="MHKD01000027">
    <property type="protein sequence ID" value="OGY82653.1"/>
    <property type="molecule type" value="Genomic_DNA"/>
</dbReference>
<dbReference type="AlphaFoldDB" id="A0A1G2B0D9"/>
<feature type="coiled-coil region" evidence="1">
    <location>
        <begin position="240"/>
        <end position="274"/>
    </location>
</feature>
<feature type="coiled-coil region" evidence="1">
    <location>
        <begin position="97"/>
        <end position="197"/>
    </location>
</feature>
<gene>
    <name evidence="3" type="ORF">A3F54_00280</name>
</gene>